<reference evidence="4" key="1">
    <citation type="submission" date="2017-08" db="EMBL/GenBank/DDBJ databases">
        <authorList>
            <person name="Polle J.E."/>
            <person name="Barry K."/>
            <person name="Cushman J."/>
            <person name="Schmutz J."/>
            <person name="Tran D."/>
            <person name="Hathwaick L.T."/>
            <person name="Yim W.C."/>
            <person name="Jenkins J."/>
            <person name="Mckie-Krisberg Z.M."/>
            <person name="Prochnik S."/>
            <person name="Lindquist E."/>
            <person name="Dockter R.B."/>
            <person name="Adam C."/>
            <person name="Molina H."/>
            <person name="Bunkerborg J."/>
            <person name="Jin E."/>
            <person name="Buchheim M."/>
            <person name="Magnuson J."/>
        </authorList>
    </citation>
    <scope>NUCLEOTIDE SEQUENCE</scope>
    <source>
        <strain evidence="4">CCAP 19/18</strain>
    </source>
</reference>
<comment type="caution">
    <text evidence="4">The sequence shown here is derived from an EMBL/GenBank/DDBJ whole genome shotgun (WGS) entry which is preliminary data.</text>
</comment>
<gene>
    <name evidence="4" type="ORF">DUNSADRAFT_3835</name>
</gene>
<comment type="similarity">
    <text evidence="1">Belongs to the DDAH family.</text>
</comment>
<dbReference type="SUPFAM" id="SSF55909">
    <property type="entry name" value="Pentein"/>
    <property type="match status" value="1"/>
</dbReference>
<accession>A0ABQ7GT83</accession>
<dbReference type="EMBL" id="MU069602">
    <property type="protein sequence ID" value="KAF5837819.1"/>
    <property type="molecule type" value="Genomic_DNA"/>
</dbReference>
<keyword evidence="2" id="KW-0378">Hydrolase</keyword>
<evidence type="ECO:0000256" key="1">
    <source>
        <dbReference type="ARBA" id="ARBA00008532"/>
    </source>
</evidence>
<evidence type="ECO:0000256" key="2">
    <source>
        <dbReference type="ARBA" id="ARBA00022801"/>
    </source>
</evidence>
<sequence length="210" mass="22948">MSSFRHRNVSKGSSFSAPRPPKGPFDFSHCFTRGVPETFSNALTMQPKPGEDFFNVPRAKIEHKNYVTMLQTLLPHMVELPADNACPDCCFVEDVLVAVPPFKVRAPEPQGEGEPQGKDGPPQDFPGMAIITRPGAPSRQPEVVPLREALFEVGWPQRLIHEIQAPATLDGLIGGLDLGSILEVKNGSKKEALHVLSYRSAPHAGKARSH</sequence>
<dbReference type="PANTHER" id="PTHR12737">
    <property type="entry name" value="DIMETHYLARGININE DIMETHYLAMINOHYDROLASE"/>
    <property type="match status" value="1"/>
</dbReference>
<feature type="region of interest" description="Disordered" evidence="3">
    <location>
        <begin position="1"/>
        <end position="21"/>
    </location>
</feature>
<feature type="region of interest" description="Disordered" evidence="3">
    <location>
        <begin position="106"/>
        <end position="127"/>
    </location>
</feature>
<organism evidence="4 5">
    <name type="scientific">Dunaliella salina</name>
    <name type="common">Green alga</name>
    <name type="synonym">Protococcus salinus</name>
    <dbReference type="NCBI Taxonomy" id="3046"/>
    <lineage>
        <taxon>Eukaryota</taxon>
        <taxon>Viridiplantae</taxon>
        <taxon>Chlorophyta</taxon>
        <taxon>core chlorophytes</taxon>
        <taxon>Chlorophyceae</taxon>
        <taxon>CS clade</taxon>
        <taxon>Chlamydomonadales</taxon>
        <taxon>Dunaliellaceae</taxon>
        <taxon>Dunaliella</taxon>
    </lineage>
</organism>
<evidence type="ECO:0000256" key="3">
    <source>
        <dbReference type="SAM" id="MobiDB-lite"/>
    </source>
</evidence>
<dbReference type="Gene3D" id="3.75.10.10">
    <property type="entry name" value="L-arginine/glycine Amidinotransferase, Chain A"/>
    <property type="match status" value="1"/>
</dbReference>
<proteinExistence type="inferred from homology"/>
<evidence type="ECO:0008006" key="6">
    <source>
        <dbReference type="Google" id="ProtNLM"/>
    </source>
</evidence>
<name>A0ABQ7GT83_DUNSA</name>
<evidence type="ECO:0000313" key="4">
    <source>
        <dbReference type="EMBL" id="KAF5837819.1"/>
    </source>
</evidence>
<dbReference type="PANTHER" id="PTHR12737:SF9">
    <property type="entry name" value="DIMETHYLARGININASE"/>
    <property type="match status" value="1"/>
</dbReference>
<protein>
    <recommendedName>
        <fullName evidence="6">Encoded protein</fullName>
    </recommendedName>
</protein>
<dbReference type="InterPro" id="IPR033199">
    <property type="entry name" value="DDAH-like"/>
</dbReference>
<keyword evidence="5" id="KW-1185">Reference proteome</keyword>
<dbReference type="Proteomes" id="UP000815325">
    <property type="component" value="Unassembled WGS sequence"/>
</dbReference>
<evidence type="ECO:0000313" key="5">
    <source>
        <dbReference type="Proteomes" id="UP000815325"/>
    </source>
</evidence>